<dbReference type="SMART" id="SM00491">
    <property type="entry name" value="HELICc2"/>
    <property type="match status" value="1"/>
</dbReference>
<dbReference type="GO" id="GO:0016818">
    <property type="term" value="F:hydrolase activity, acting on acid anhydrides, in phosphorus-containing anhydrides"/>
    <property type="evidence" value="ECO:0007669"/>
    <property type="project" value="InterPro"/>
</dbReference>
<dbReference type="GO" id="GO:0033677">
    <property type="term" value="F:DNA/RNA helicase activity"/>
    <property type="evidence" value="ECO:0007669"/>
    <property type="project" value="TreeGrafter"/>
</dbReference>
<evidence type="ECO:0000256" key="3">
    <source>
        <dbReference type="ARBA" id="ARBA00022741"/>
    </source>
</evidence>
<evidence type="ECO:0000256" key="10">
    <source>
        <dbReference type="ARBA" id="ARBA00023235"/>
    </source>
</evidence>
<evidence type="ECO:0000256" key="8">
    <source>
        <dbReference type="ARBA" id="ARBA00023014"/>
    </source>
</evidence>
<dbReference type="Pfam" id="PF00270">
    <property type="entry name" value="DEAD"/>
    <property type="match status" value="1"/>
</dbReference>
<keyword evidence="5" id="KW-0347">Helicase</keyword>
<dbReference type="GO" id="GO:0006281">
    <property type="term" value="P:DNA repair"/>
    <property type="evidence" value="ECO:0007669"/>
    <property type="project" value="TreeGrafter"/>
</dbReference>
<dbReference type="InterPro" id="IPR006554">
    <property type="entry name" value="Helicase-like_DEXD_c2"/>
</dbReference>
<dbReference type="GO" id="GO:0003678">
    <property type="term" value="F:DNA helicase activity"/>
    <property type="evidence" value="ECO:0007669"/>
    <property type="project" value="InterPro"/>
</dbReference>
<dbReference type="HAMAP" id="MF_02205">
    <property type="entry name" value="DinG_proteobact"/>
    <property type="match status" value="1"/>
</dbReference>
<keyword evidence="7" id="KW-0408">Iron</keyword>
<dbReference type="SMART" id="SM00487">
    <property type="entry name" value="DEXDc"/>
    <property type="match status" value="1"/>
</dbReference>
<proteinExistence type="inferred from homology"/>
<dbReference type="Pfam" id="PF06733">
    <property type="entry name" value="DEAD_2"/>
    <property type="match status" value="1"/>
</dbReference>
<dbReference type="InterPro" id="IPR039000">
    <property type="entry name" value="DinG_proteobact"/>
</dbReference>
<keyword evidence="1" id="KW-0004">4Fe-4S</keyword>
<dbReference type="InterPro" id="IPR045028">
    <property type="entry name" value="DinG/Rad3-like"/>
</dbReference>
<dbReference type="InterPro" id="IPR027417">
    <property type="entry name" value="P-loop_NTPase"/>
</dbReference>
<evidence type="ECO:0000313" key="12">
    <source>
        <dbReference type="EMBL" id="KKN14417.1"/>
    </source>
</evidence>
<evidence type="ECO:0000259" key="11">
    <source>
        <dbReference type="PROSITE" id="PS51193"/>
    </source>
</evidence>
<reference evidence="12" key="1">
    <citation type="journal article" date="2015" name="Nature">
        <title>Complex archaea that bridge the gap between prokaryotes and eukaryotes.</title>
        <authorList>
            <person name="Spang A."/>
            <person name="Saw J.H."/>
            <person name="Jorgensen S.L."/>
            <person name="Zaremba-Niedzwiedzka K."/>
            <person name="Martijn J."/>
            <person name="Lind A.E."/>
            <person name="van Eijk R."/>
            <person name="Schleper C."/>
            <person name="Guy L."/>
            <person name="Ettema T.J."/>
        </authorList>
    </citation>
    <scope>NUCLEOTIDE SEQUENCE</scope>
</reference>
<dbReference type="PANTHER" id="PTHR11472:SF59">
    <property type="entry name" value="ATP-DEPENDENT DNA HELICASE DING"/>
    <property type="match status" value="1"/>
</dbReference>
<sequence>MSAIDTLFDRIEASMPDFKARPQQIQMSHFIHQTMQKPAQKRVAVVEAPTGVGKTLAYLTGTIQTALQQNKTLVISTATVNLQQQLIQKDLPNFSATLEHPIRFVQVKGRRRYLCPSKLTQFIQTPEQQSLELDIDEKYQQALHLAHGKQLLADWDDDKWDGDRDSRSDRIDADLWQHMSTDSEGCAAKSCSFYVRCPYYRLRKEMIAAQVVVANHDLVLSDADLGGGLVLPNPEEVLFVFDEAHNLPRKALDHAAKALNFIQLYQTTETADSVLKKIPSALAFRQHDFAYMLSDLRRDLPAVISHLQTIETILQSDGLVHDVLEKRISEPRIFWDSPIVNALILPCQGLLQRANSIYKHYSVLAKWIKEGLEKTLLSNKVGEALLPQVGTVQNIFGYLIDFMGLFLEPDEDNRPPNVRWLSLETFAKQQTLVINAGPMTAAYFLDRSLWSRAYGVVLTSATLRGMGLFQRFRLDSGLYRFDESHFLALASPFDYQEQATLNLPQMTFQPNTQQKEWQQEVVKQLIKTISLEEATLVLFTSRNVMEAVYRACPTTITALTMVQGESLSPKNMVLRHIKQIEAGKGSIIFGLDRFAEGVDLPGNLCTHVIITKLPFPVFTRPIEQAKQEWIIKKGGEPFIALSLPAVSVKLIQACGRLLRKETDKGRITILDKRLLTKAYGKQLLAHLPNYRLEQS</sequence>
<dbReference type="GO" id="GO:0046872">
    <property type="term" value="F:metal ion binding"/>
    <property type="evidence" value="ECO:0007669"/>
    <property type="project" value="UniProtKB-KW"/>
</dbReference>
<evidence type="ECO:0000256" key="7">
    <source>
        <dbReference type="ARBA" id="ARBA00023004"/>
    </source>
</evidence>
<dbReference type="PANTHER" id="PTHR11472">
    <property type="entry name" value="DNA REPAIR DEAD HELICASE RAD3/XP-D SUBFAMILY MEMBER"/>
    <property type="match status" value="1"/>
</dbReference>
<dbReference type="InterPro" id="IPR014001">
    <property type="entry name" value="Helicase_ATP-bd"/>
</dbReference>
<dbReference type="AlphaFoldDB" id="A0A0F9NQU3"/>
<dbReference type="PROSITE" id="PS51193">
    <property type="entry name" value="HELICASE_ATP_BIND_2"/>
    <property type="match status" value="1"/>
</dbReference>
<protein>
    <recommendedName>
        <fullName evidence="11">Helicase ATP-binding domain-containing protein</fullName>
    </recommendedName>
</protein>
<keyword evidence="8" id="KW-0411">Iron-sulfur</keyword>
<dbReference type="SMART" id="SM00488">
    <property type="entry name" value="DEXDc2"/>
    <property type="match status" value="1"/>
</dbReference>
<dbReference type="GO" id="GO:0051539">
    <property type="term" value="F:4 iron, 4 sulfur cluster binding"/>
    <property type="evidence" value="ECO:0007669"/>
    <property type="project" value="UniProtKB-KW"/>
</dbReference>
<evidence type="ECO:0000256" key="9">
    <source>
        <dbReference type="ARBA" id="ARBA00023125"/>
    </source>
</evidence>
<gene>
    <name evidence="12" type="ORF">LCGC14_0996310</name>
</gene>
<keyword evidence="3" id="KW-0547">Nucleotide-binding</keyword>
<evidence type="ECO:0000256" key="4">
    <source>
        <dbReference type="ARBA" id="ARBA00022801"/>
    </source>
</evidence>
<dbReference type="GO" id="GO:0005524">
    <property type="term" value="F:ATP binding"/>
    <property type="evidence" value="ECO:0007669"/>
    <property type="project" value="UniProtKB-KW"/>
</dbReference>
<comment type="caution">
    <text evidence="12">The sequence shown here is derived from an EMBL/GenBank/DDBJ whole genome shotgun (WGS) entry which is preliminary data.</text>
</comment>
<dbReference type="InterPro" id="IPR014013">
    <property type="entry name" value="Helic_SF1/SF2_ATP-bd_DinG/Rad3"/>
</dbReference>
<keyword evidence="2" id="KW-0479">Metal-binding</keyword>
<dbReference type="EMBL" id="LAZR01003819">
    <property type="protein sequence ID" value="KKN14417.1"/>
    <property type="molecule type" value="Genomic_DNA"/>
</dbReference>
<dbReference type="InterPro" id="IPR006555">
    <property type="entry name" value="ATP-dep_Helicase_C"/>
</dbReference>
<evidence type="ECO:0000256" key="6">
    <source>
        <dbReference type="ARBA" id="ARBA00022840"/>
    </source>
</evidence>
<accession>A0A0F9NQU3</accession>
<name>A0A0F9NQU3_9ZZZZ</name>
<dbReference type="NCBIfam" id="NF008729">
    <property type="entry name" value="PRK11747.1"/>
    <property type="match status" value="1"/>
</dbReference>
<evidence type="ECO:0000256" key="1">
    <source>
        <dbReference type="ARBA" id="ARBA00022485"/>
    </source>
</evidence>
<dbReference type="GO" id="GO:0009432">
    <property type="term" value="P:SOS response"/>
    <property type="evidence" value="ECO:0007669"/>
    <property type="project" value="TreeGrafter"/>
</dbReference>
<dbReference type="Pfam" id="PF13307">
    <property type="entry name" value="Helicase_C_2"/>
    <property type="match status" value="1"/>
</dbReference>
<evidence type="ECO:0000256" key="2">
    <source>
        <dbReference type="ARBA" id="ARBA00022723"/>
    </source>
</evidence>
<feature type="domain" description="Helicase ATP-binding" evidence="11">
    <location>
        <begin position="10"/>
        <end position="296"/>
    </location>
</feature>
<keyword evidence="4" id="KW-0378">Hydrolase</keyword>
<dbReference type="InterPro" id="IPR011545">
    <property type="entry name" value="DEAD/DEAH_box_helicase_dom"/>
</dbReference>
<dbReference type="Gene3D" id="3.40.50.300">
    <property type="entry name" value="P-loop containing nucleotide triphosphate hydrolases"/>
    <property type="match status" value="2"/>
</dbReference>
<evidence type="ECO:0000256" key="5">
    <source>
        <dbReference type="ARBA" id="ARBA00022806"/>
    </source>
</evidence>
<keyword evidence="9" id="KW-0238">DNA-binding</keyword>
<organism evidence="12">
    <name type="scientific">marine sediment metagenome</name>
    <dbReference type="NCBI Taxonomy" id="412755"/>
    <lineage>
        <taxon>unclassified sequences</taxon>
        <taxon>metagenomes</taxon>
        <taxon>ecological metagenomes</taxon>
    </lineage>
</organism>
<keyword evidence="6" id="KW-0067">ATP-binding</keyword>
<dbReference type="SUPFAM" id="SSF52540">
    <property type="entry name" value="P-loop containing nucleoside triphosphate hydrolases"/>
    <property type="match status" value="1"/>
</dbReference>
<dbReference type="InterPro" id="IPR010614">
    <property type="entry name" value="RAD3-like_helicase_DEAD"/>
</dbReference>
<dbReference type="GO" id="GO:0003677">
    <property type="term" value="F:DNA binding"/>
    <property type="evidence" value="ECO:0007669"/>
    <property type="project" value="UniProtKB-KW"/>
</dbReference>
<keyword evidence="10" id="KW-0413">Isomerase</keyword>